<dbReference type="RefSeq" id="WP_109646638.1">
    <property type="nucleotide sequence ID" value="NZ_QGGB01000006.1"/>
</dbReference>
<evidence type="ECO:0000313" key="9">
    <source>
        <dbReference type="Proteomes" id="UP000245533"/>
    </source>
</evidence>
<comment type="caution">
    <text evidence="8">The sequence shown here is derived from an EMBL/GenBank/DDBJ whole genome shotgun (WGS) entry which is preliminary data.</text>
</comment>
<dbReference type="InterPro" id="IPR029055">
    <property type="entry name" value="Ntn_hydrolases_N"/>
</dbReference>
<evidence type="ECO:0000256" key="1">
    <source>
        <dbReference type="ARBA" id="ARBA00006586"/>
    </source>
</evidence>
<dbReference type="InterPro" id="IPR043146">
    <property type="entry name" value="Penicillin_amidase_N_B-knob"/>
</dbReference>
<feature type="binding site" evidence="6">
    <location>
        <position position="191"/>
    </location>
    <ligand>
        <name>Ca(2+)</name>
        <dbReference type="ChEBI" id="CHEBI:29108"/>
    </ligand>
</feature>
<comment type="cofactor">
    <cofactor evidence="6">
        <name>Ca(2+)</name>
        <dbReference type="ChEBI" id="CHEBI:29108"/>
    </cofactor>
    <text evidence="6">Binds 1 Ca(2+) ion per dimer.</text>
</comment>
<dbReference type="InterPro" id="IPR043147">
    <property type="entry name" value="Penicillin_amidase_A-knob"/>
</dbReference>
<dbReference type="GO" id="GO:0016811">
    <property type="term" value="F:hydrolase activity, acting on carbon-nitrogen (but not peptide) bonds, in linear amides"/>
    <property type="evidence" value="ECO:0007669"/>
    <property type="project" value="InterPro"/>
</dbReference>
<evidence type="ECO:0000256" key="6">
    <source>
        <dbReference type="PIRSR" id="PIRSR001227-2"/>
    </source>
</evidence>
<evidence type="ECO:0000313" key="8">
    <source>
        <dbReference type="EMBL" id="PWN06523.1"/>
    </source>
</evidence>
<dbReference type="InterPro" id="IPR002692">
    <property type="entry name" value="S45"/>
</dbReference>
<dbReference type="GO" id="GO:0046872">
    <property type="term" value="F:metal ion binding"/>
    <property type="evidence" value="ECO:0007669"/>
    <property type="project" value="UniProtKB-KW"/>
</dbReference>
<dbReference type="EMBL" id="QGGB01000006">
    <property type="protein sequence ID" value="PWN06523.1"/>
    <property type="molecule type" value="Genomic_DNA"/>
</dbReference>
<reference evidence="8 9" key="1">
    <citation type="submission" date="2018-05" db="EMBL/GenBank/DDBJ databases">
        <title>Rhodohalobacter halophilus gen. nov., sp. nov., a moderately halophilic member of the family Balneolaceae.</title>
        <authorList>
            <person name="Liu Z.-W."/>
        </authorList>
    </citation>
    <scope>NUCLEOTIDE SEQUENCE [LARGE SCALE GENOMIC DNA]</scope>
    <source>
        <strain evidence="8 9">8A47</strain>
    </source>
</reference>
<feature type="active site" description="Nucleophile" evidence="5">
    <location>
        <position position="242"/>
    </location>
</feature>
<dbReference type="Gene3D" id="1.10.1400.10">
    <property type="match status" value="1"/>
</dbReference>
<evidence type="ECO:0008006" key="10">
    <source>
        <dbReference type="Google" id="ProtNLM"/>
    </source>
</evidence>
<dbReference type="CDD" id="cd03747">
    <property type="entry name" value="Ntn_PGA_like"/>
    <property type="match status" value="1"/>
</dbReference>
<keyword evidence="3" id="KW-0378">Hydrolase</keyword>
<evidence type="ECO:0000256" key="3">
    <source>
        <dbReference type="ARBA" id="ARBA00022801"/>
    </source>
</evidence>
<keyword evidence="4" id="KW-0865">Zymogen</keyword>
<keyword evidence="6" id="KW-0106">Calcium</keyword>
<dbReference type="PANTHER" id="PTHR34218">
    <property type="entry name" value="PEPTIDASE S45 PENICILLIN AMIDASE"/>
    <property type="match status" value="1"/>
</dbReference>
<feature type="transmembrane region" description="Helical" evidence="7">
    <location>
        <begin position="7"/>
        <end position="29"/>
    </location>
</feature>
<dbReference type="InterPro" id="IPR023343">
    <property type="entry name" value="Penicillin_amidase_dom1"/>
</dbReference>
<feature type="binding site" evidence="6">
    <location>
        <position position="314"/>
    </location>
    <ligand>
        <name>Ca(2+)</name>
        <dbReference type="ChEBI" id="CHEBI:29108"/>
    </ligand>
</feature>
<dbReference type="Gene3D" id="2.30.120.10">
    <property type="match status" value="1"/>
</dbReference>
<evidence type="ECO:0000256" key="4">
    <source>
        <dbReference type="ARBA" id="ARBA00023145"/>
    </source>
</evidence>
<keyword evidence="2" id="KW-0732">Signal</keyword>
<dbReference type="OrthoDB" id="9759796at2"/>
<feature type="binding site" evidence="6">
    <location>
        <position position="317"/>
    </location>
    <ligand>
        <name>Ca(2+)</name>
        <dbReference type="ChEBI" id="CHEBI:29108"/>
    </ligand>
</feature>
<dbReference type="Pfam" id="PF01804">
    <property type="entry name" value="Penicil_amidase"/>
    <property type="match status" value="1"/>
</dbReference>
<dbReference type="Proteomes" id="UP000245533">
    <property type="component" value="Unassembled WGS sequence"/>
</dbReference>
<keyword evidence="7" id="KW-0812">Transmembrane</keyword>
<comment type="similarity">
    <text evidence="1">Belongs to the peptidase S45 family.</text>
</comment>
<name>A0A316TPI2_9BACT</name>
<dbReference type="InterPro" id="IPR014395">
    <property type="entry name" value="Pen/GL7ACA/AHL_acylase"/>
</dbReference>
<dbReference type="PIRSF" id="PIRSF001227">
    <property type="entry name" value="Pen_acylase"/>
    <property type="match status" value="1"/>
</dbReference>
<sequence>MLKRLILWLFAFILSVILIISIYTGITYWRASSGLPEWNGTLTAEGLDGPVEIIRAEHGIPYIEATTERDLYFAQGFVHAQDRFWQMDLTRRTSQGRLSEWLGSITLSADRSARWFDWSDHAERSWEAIPENEKMLLEAYAAGVNHWLEGPLYRRPPEMKILHVHPEPWQPQDAFLITYQIFLQVAGGGPELIRATISGAEADSAIYDFLDSSDQPIRPIIEEPDASQILQATMPVKERSFSNSWTLSGEHTASGLPLMANDPQLAQTLPGTWQLQHHQVGDRTAAGGTMPGLPGIVVGHNGSISWGATTASIDLGDLALLEVHPDDPDRYRRSPDAPWESFIQRVDTIRVRFGADQVDTIRATPSGRIRPQRPGVTPFTSRTDVVEEFRGVPFDQLGGFPLTPLRIMHAKTVEEGITASEALTFPAMNISLADTAGSIGYVTAARIPQRPERHARFVDVVPIDDNQWSYLPFEQNPRIINPGSGRIVTANQRIIGDNYPHYLSDSWALPWRTLRIHEVLDQHETHSIDTFRKMQQDALSPVARDLVPLLLNTETENAADAALVDTLQAWDYRFRLDTAAPTIFLTWTEMLSRRLIADELANLPSSWRDRRYLSLIRALNGERPDWCDDQSTETVETCAELVRSALTDTRQALEEAFGNDPEDWAWGTTHRMKLPHLGFAGLPFLDNLFSREVAMPGGPESLFLNAVSLQEAPHFPRAAYNSGYQGIYDLSNLKGSLFMTGGGSSGHFKSPYYNNLTEMWVRGERIKLNPEQRKSTYTLVLEPVPGTR</sequence>
<dbReference type="GO" id="GO:0017000">
    <property type="term" value="P:antibiotic biosynthetic process"/>
    <property type="evidence" value="ECO:0007669"/>
    <property type="project" value="InterPro"/>
</dbReference>
<keyword evidence="6" id="KW-0479">Metal-binding</keyword>
<keyword evidence="7" id="KW-0472">Membrane</keyword>
<evidence type="ECO:0000256" key="7">
    <source>
        <dbReference type="SAM" id="Phobius"/>
    </source>
</evidence>
<gene>
    <name evidence="8" type="ORF">DDZ15_08355</name>
</gene>
<keyword evidence="9" id="KW-1185">Reference proteome</keyword>
<organism evidence="8 9">
    <name type="scientific">Rhodohalobacter mucosus</name>
    <dbReference type="NCBI Taxonomy" id="2079485"/>
    <lineage>
        <taxon>Bacteria</taxon>
        <taxon>Pseudomonadati</taxon>
        <taxon>Balneolota</taxon>
        <taxon>Balneolia</taxon>
        <taxon>Balneolales</taxon>
        <taxon>Balneolaceae</taxon>
        <taxon>Rhodohalobacter</taxon>
    </lineage>
</organism>
<protein>
    <recommendedName>
        <fullName evidence="10">Penicillin amidase</fullName>
    </recommendedName>
</protein>
<dbReference type="Gene3D" id="1.10.439.10">
    <property type="entry name" value="Penicillin Amidohydrolase, domain 1"/>
    <property type="match status" value="1"/>
</dbReference>
<dbReference type="Gene3D" id="3.60.20.10">
    <property type="entry name" value="Glutamine Phosphoribosylpyrophosphate, subunit 1, domain 1"/>
    <property type="match status" value="1"/>
</dbReference>
<evidence type="ECO:0000256" key="2">
    <source>
        <dbReference type="ARBA" id="ARBA00022729"/>
    </source>
</evidence>
<dbReference type="SUPFAM" id="SSF56235">
    <property type="entry name" value="N-terminal nucleophile aminohydrolases (Ntn hydrolases)"/>
    <property type="match status" value="1"/>
</dbReference>
<evidence type="ECO:0000256" key="5">
    <source>
        <dbReference type="PIRSR" id="PIRSR001227-1"/>
    </source>
</evidence>
<keyword evidence="7" id="KW-1133">Transmembrane helix</keyword>
<accession>A0A316TPI2</accession>
<proteinExistence type="inferred from homology"/>
<dbReference type="AlphaFoldDB" id="A0A316TPI2"/>
<dbReference type="PANTHER" id="PTHR34218:SF3">
    <property type="entry name" value="ACYL-HOMOSERINE LACTONE ACYLASE PVDQ"/>
    <property type="match status" value="1"/>
</dbReference>